<dbReference type="Gene3D" id="1.20.120.450">
    <property type="entry name" value="dinb family like domain"/>
    <property type="match status" value="1"/>
</dbReference>
<name>A0A1M6IBN9_9RHOB</name>
<dbReference type="InterPro" id="IPR007837">
    <property type="entry name" value="DinB"/>
</dbReference>
<reference evidence="4 5" key="1">
    <citation type="submission" date="2016-11" db="EMBL/GenBank/DDBJ databases">
        <authorList>
            <person name="Jaros S."/>
            <person name="Januszkiewicz K."/>
            <person name="Wedrychowicz H."/>
        </authorList>
    </citation>
    <scope>NUCLEOTIDE SEQUENCE [LARGE SCALE GENOMIC DNA]</scope>
    <source>
        <strain evidence="4 5">DSM 26892</strain>
    </source>
</reference>
<dbReference type="AlphaFoldDB" id="A0A1M6IBN9"/>
<dbReference type="STRING" id="313368.SAMN04488012_107110"/>
<feature type="binding site" evidence="3">
    <location>
        <position position="141"/>
    </location>
    <ligand>
        <name>a divalent metal cation</name>
        <dbReference type="ChEBI" id="CHEBI:60240"/>
    </ligand>
</feature>
<dbReference type="SUPFAM" id="SSF109854">
    <property type="entry name" value="DinB/YfiT-like putative metalloenzymes"/>
    <property type="match status" value="1"/>
</dbReference>
<evidence type="ECO:0000256" key="2">
    <source>
        <dbReference type="ARBA" id="ARBA00022723"/>
    </source>
</evidence>
<evidence type="ECO:0000313" key="5">
    <source>
        <dbReference type="Proteomes" id="UP000184040"/>
    </source>
</evidence>
<dbReference type="PANTHER" id="PTHR37302:SF1">
    <property type="entry name" value="PROTEIN DINB"/>
    <property type="match status" value="1"/>
</dbReference>
<dbReference type="PANTHER" id="PTHR37302">
    <property type="entry name" value="SLR1116 PROTEIN"/>
    <property type="match status" value="1"/>
</dbReference>
<sequence length="167" mass="18739">MITPAWVAMMARYNAWQNGWVIEACEALGEAERRADRGLFFGSVHGTLSHILWGDHMWLARFTGGDLPGIRIADSGDYVTDWSALVRQRAETDAALVDWAGGVTGEWLHTDYSWHSKAAGRQVSRPMAQVVTHLFNHQTHHRGQIHAALTRTGQATRDTDLFFLEPD</sequence>
<accession>A0A1M6IBN9</accession>
<dbReference type="RefSeq" id="WP_214607536.1">
    <property type="nucleotide sequence ID" value="NZ_FQZA01000007.1"/>
</dbReference>
<evidence type="ECO:0000313" key="4">
    <source>
        <dbReference type="EMBL" id="SHJ31851.1"/>
    </source>
</evidence>
<dbReference type="Pfam" id="PF05163">
    <property type="entry name" value="DinB"/>
    <property type="match status" value="1"/>
</dbReference>
<gene>
    <name evidence="4" type="ORF">SAMN04488012_107110</name>
</gene>
<keyword evidence="2 3" id="KW-0479">Metal-binding</keyword>
<proteinExistence type="inferred from homology"/>
<dbReference type="InterPro" id="IPR034660">
    <property type="entry name" value="DinB/YfiT-like"/>
</dbReference>
<dbReference type="EMBL" id="FQZA01000007">
    <property type="protein sequence ID" value="SHJ31851.1"/>
    <property type="molecule type" value="Genomic_DNA"/>
</dbReference>
<keyword evidence="5" id="KW-1185">Reference proteome</keyword>
<dbReference type="GO" id="GO:0046872">
    <property type="term" value="F:metal ion binding"/>
    <property type="evidence" value="ECO:0007669"/>
    <property type="project" value="UniProtKB-KW"/>
</dbReference>
<comment type="similarity">
    <text evidence="1">Belongs to the DinB family.</text>
</comment>
<dbReference type="Proteomes" id="UP000184040">
    <property type="component" value="Unassembled WGS sequence"/>
</dbReference>
<evidence type="ECO:0000256" key="1">
    <source>
        <dbReference type="ARBA" id="ARBA00008635"/>
    </source>
</evidence>
<feature type="binding site" evidence="3">
    <location>
        <position position="137"/>
    </location>
    <ligand>
        <name>a divalent metal cation</name>
        <dbReference type="ChEBI" id="CHEBI:60240"/>
    </ligand>
</feature>
<feature type="binding site" evidence="3">
    <location>
        <position position="50"/>
    </location>
    <ligand>
        <name>a divalent metal cation</name>
        <dbReference type="ChEBI" id="CHEBI:60240"/>
    </ligand>
</feature>
<organism evidence="4 5">
    <name type="scientific">Palleronia salina</name>
    <dbReference type="NCBI Taxonomy" id="313368"/>
    <lineage>
        <taxon>Bacteria</taxon>
        <taxon>Pseudomonadati</taxon>
        <taxon>Pseudomonadota</taxon>
        <taxon>Alphaproteobacteria</taxon>
        <taxon>Rhodobacterales</taxon>
        <taxon>Roseobacteraceae</taxon>
        <taxon>Palleronia</taxon>
    </lineage>
</organism>
<evidence type="ECO:0000256" key="3">
    <source>
        <dbReference type="PIRSR" id="PIRSR607837-1"/>
    </source>
</evidence>
<protein>
    <submittedName>
        <fullName evidence="4">Uncharacterized damage-inducible protein DinB (Forms a four-helix bundle)</fullName>
    </submittedName>
</protein>